<feature type="domain" description="GtrA/DPMS transmembrane" evidence="7">
    <location>
        <begin position="34"/>
        <end position="160"/>
    </location>
</feature>
<proteinExistence type="inferred from homology"/>
<evidence type="ECO:0000256" key="5">
    <source>
        <dbReference type="ARBA" id="ARBA00023136"/>
    </source>
</evidence>
<evidence type="ECO:0000313" key="8">
    <source>
        <dbReference type="EMBL" id="MFC3038787.1"/>
    </source>
</evidence>
<dbReference type="EMBL" id="JBHRSA010000003">
    <property type="protein sequence ID" value="MFC3038787.1"/>
    <property type="molecule type" value="Genomic_DNA"/>
</dbReference>
<comment type="similarity">
    <text evidence="2">Belongs to the GtrA family.</text>
</comment>
<evidence type="ECO:0000313" key="9">
    <source>
        <dbReference type="Proteomes" id="UP001595279"/>
    </source>
</evidence>
<evidence type="ECO:0000256" key="6">
    <source>
        <dbReference type="SAM" id="Phobius"/>
    </source>
</evidence>
<evidence type="ECO:0000256" key="3">
    <source>
        <dbReference type="ARBA" id="ARBA00022692"/>
    </source>
</evidence>
<dbReference type="Proteomes" id="UP001595279">
    <property type="component" value="Unassembled WGS sequence"/>
</dbReference>
<name>A0ABV7CR55_9BACI</name>
<organism evidence="8 9">
    <name type="scientific">Virgibacillus xinjiangensis</name>
    <dbReference type="NCBI Taxonomy" id="393090"/>
    <lineage>
        <taxon>Bacteria</taxon>
        <taxon>Bacillati</taxon>
        <taxon>Bacillota</taxon>
        <taxon>Bacilli</taxon>
        <taxon>Bacillales</taxon>
        <taxon>Bacillaceae</taxon>
        <taxon>Virgibacillus</taxon>
    </lineage>
</organism>
<accession>A0ABV7CR55</accession>
<comment type="subcellular location">
    <subcellularLocation>
        <location evidence="1">Membrane</location>
        <topology evidence="1">Multi-pass membrane protein</topology>
    </subcellularLocation>
</comment>
<keyword evidence="4 6" id="KW-1133">Transmembrane helix</keyword>
<evidence type="ECO:0000256" key="4">
    <source>
        <dbReference type="ARBA" id="ARBA00022989"/>
    </source>
</evidence>
<dbReference type="InterPro" id="IPR051401">
    <property type="entry name" value="GtrA_CellWall_Glycosyl"/>
</dbReference>
<reference evidence="9" key="1">
    <citation type="journal article" date="2019" name="Int. J. Syst. Evol. Microbiol.">
        <title>The Global Catalogue of Microorganisms (GCM) 10K type strain sequencing project: providing services to taxonomists for standard genome sequencing and annotation.</title>
        <authorList>
            <consortium name="The Broad Institute Genomics Platform"/>
            <consortium name="The Broad Institute Genome Sequencing Center for Infectious Disease"/>
            <person name="Wu L."/>
            <person name="Ma J."/>
        </authorList>
    </citation>
    <scope>NUCLEOTIDE SEQUENCE [LARGE SCALE GENOMIC DNA]</scope>
    <source>
        <strain evidence="9">KCTC 13128</strain>
    </source>
</reference>
<feature type="transmembrane region" description="Helical" evidence="6">
    <location>
        <begin position="102"/>
        <end position="121"/>
    </location>
</feature>
<keyword evidence="5 6" id="KW-0472">Membrane</keyword>
<evidence type="ECO:0000256" key="2">
    <source>
        <dbReference type="ARBA" id="ARBA00009399"/>
    </source>
</evidence>
<sequence length="172" mass="19891">MSDPPAYYGSQADKRGIMDKQMHRRKKGPFQFLQFSMIGFSNAAIDIGTLNLLLILFHTEDRVWLIIFNTIAYTLAVANSYFWNASFTFKRTAKGNGRQRILFIIQGIISLGVNNLMFVIFNEVLKWIGIPSWLLYNISKGIAMALSFTASFFMMKYLVFKDTKRHYMEEGK</sequence>
<evidence type="ECO:0000259" key="7">
    <source>
        <dbReference type="Pfam" id="PF04138"/>
    </source>
</evidence>
<dbReference type="PANTHER" id="PTHR38459">
    <property type="entry name" value="PROPHAGE BACTOPRENOL-LINKED GLUCOSE TRANSLOCASE HOMOLOG"/>
    <property type="match status" value="1"/>
</dbReference>
<comment type="caution">
    <text evidence="8">The sequence shown here is derived from an EMBL/GenBank/DDBJ whole genome shotgun (WGS) entry which is preliminary data.</text>
</comment>
<feature type="transmembrane region" description="Helical" evidence="6">
    <location>
        <begin position="63"/>
        <end position="82"/>
    </location>
</feature>
<gene>
    <name evidence="8" type="ORF">ACFOGI_00785</name>
</gene>
<dbReference type="PANTHER" id="PTHR38459:SF1">
    <property type="entry name" value="PROPHAGE BACTOPRENOL-LINKED GLUCOSE TRANSLOCASE HOMOLOG"/>
    <property type="match status" value="1"/>
</dbReference>
<dbReference type="Pfam" id="PF04138">
    <property type="entry name" value="GtrA_DPMS_TM"/>
    <property type="match status" value="1"/>
</dbReference>
<feature type="transmembrane region" description="Helical" evidence="6">
    <location>
        <begin position="141"/>
        <end position="159"/>
    </location>
</feature>
<protein>
    <submittedName>
        <fullName evidence="8">GtrA family protein</fullName>
    </submittedName>
</protein>
<keyword evidence="9" id="KW-1185">Reference proteome</keyword>
<dbReference type="InterPro" id="IPR007267">
    <property type="entry name" value="GtrA_DPMS_TM"/>
</dbReference>
<dbReference type="RefSeq" id="WP_390266929.1">
    <property type="nucleotide sequence ID" value="NZ_JBHRSA010000003.1"/>
</dbReference>
<keyword evidence="3 6" id="KW-0812">Transmembrane</keyword>
<evidence type="ECO:0000256" key="1">
    <source>
        <dbReference type="ARBA" id="ARBA00004141"/>
    </source>
</evidence>
<feature type="transmembrane region" description="Helical" evidence="6">
    <location>
        <begin position="32"/>
        <end position="57"/>
    </location>
</feature>